<dbReference type="Pfam" id="PF07331">
    <property type="entry name" value="TctB"/>
    <property type="match status" value="1"/>
</dbReference>
<feature type="transmembrane region" description="Helical" evidence="1">
    <location>
        <begin position="40"/>
        <end position="58"/>
    </location>
</feature>
<dbReference type="EMBL" id="JACIJM010000006">
    <property type="protein sequence ID" value="MBB5722748.1"/>
    <property type="molecule type" value="Genomic_DNA"/>
</dbReference>
<evidence type="ECO:0000256" key="1">
    <source>
        <dbReference type="SAM" id="Phobius"/>
    </source>
</evidence>
<dbReference type="Proteomes" id="UP000535415">
    <property type="component" value="Unassembled WGS sequence"/>
</dbReference>
<organism evidence="3 4">
    <name type="scientific">Yoonia ponticola</name>
    <dbReference type="NCBI Taxonomy" id="1524255"/>
    <lineage>
        <taxon>Bacteria</taxon>
        <taxon>Pseudomonadati</taxon>
        <taxon>Pseudomonadota</taxon>
        <taxon>Alphaproteobacteria</taxon>
        <taxon>Rhodobacterales</taxon>
        <taxon>Paracoccaceae</taxon>
        <taxon>Yoonia</taxon>
    </lineage>
</organism>
<protein>
    <submittedName>
        <fullName evidence="3">Putative tricarboxylic transport membrane protein</fullName>
    </submittedName>
</protein>
<feature type="transmembrane region" description="Helical" evidence="1">
    <location>
        <begin position="117"/>
        <end position="142"/>
    </location>
</feature>
<comment type="caution">
    <text evidence="3">The sequence shown here is derived from an EMBL/GenBank/DDBJ whole genome shotgun (WGS) entry which is preliminary data.</text>
</comment>
<feature type="domain" description="DUF1468" evidence="2">
    <location>
        <begin position="8"/>
        <end position="137"/>
    </location>
</feature>
<proteinExistence type="predicted"/>
<keyword evidence="1" id="KW-1133">Transmembrane helix</keyword>
<keyword evidence="4" id="KW-1185">Reference proteome</keyword>
<evidence type="ECO:0000259" key="2">
    <source>
        <dbReference type="Pfam" id="PF07331"/>
    </source>
</evidence>
<gene>
    <name evidence="3" type="ORF">FHS72_002378</name>
</gene>
<feature type="transmembrane region" description="Helical" evidence="1">
    <location>
        <begin position="70"/>
        <end position="88"/>
    </location>
</feature>
<keyword evidence="1" id="KW-0472">Membrane</keyword>
<dbReference type="AlphaFoldDB" id="A0A7W9BLI9"/>
<evidence type="ECO:0000313" key="3">
    <source>
        <dbReference type="EMBL" id="MBB5722748.1"/>
    </source>
</evidence>
<name>A0A7W9BLI9_9RHOB</name>
<reference evidence="3 4" key="1">
    <citation type="submission" date="2020-08" db="EMBL/GenBank/DDBJ databases">
        <title>Genomic Encyclopedia of Type Strains, Phase IV (KMG-IV): sequencing the most valuable type-strain genomes for metagenomic binning, comparative biology and taxonomic classification.</title>
        <authorList>
            <person name="Goeker M."/>
        </authorList>
    </citation>
    <scope>NUCLEOTIDE SEQUENCE [LARGE SCALE GENOMIC DNA]</scope>
    <source>
        <strain evidence="3 4">DSM 101064</strain>
    </source>
</reference>
<dbReference type="RefSeq" id="WP_183529302.1">
    <property type="nucleotide sequence ID" value="NZ_JACIJM010000006.1"/>
</dbReference>
<feature type="transmembrane region" description="Helical" evidence="1">
    <location>
        <begin position="94"/>
        <end position="110"/>
    </location>
</feature>
<evidence type="ECO:0000313" key="4">
    <source>
        <dbReference type="Proteomes" id="UP000535415"/>
    </source>
</evidence>
<sequence length="148" mass="15983">MSHLSDRIFGLAVILVALVYIASAMQIQVSFLSDPVGSKAFPIGVASVAIICAVVMILRPDEEPEWPELWTVFSIIISIVLLIGYSYALKPLGFIIPTAIVASALSYQITPKPKFAVLSGLGLSLGLFVLFKFILDLGLIGFPKGWFV</sequence>
<accession>A0A7W9BLI9</accession>
<keyword evidence="1" id="KW-0812">Transmembrane</keyword>
<dbReference type="InterPro" id="IPR009936">
    <property type="entry name" value="DUF1468"/>
</dbReference>